<proteinExistence type="predicted"/>
<evidence type="ECO:0000259" key="1">
    <source>
        <dbReference type="PROSITE" id="PS51186"/>
    </source>
</evidence>
<gene>
    <name evidence="2" type="ORF">AB0I48_16500</name>
</gene>
<dbReference type="PANTHER" id="PTHR42791">
    <property type="entry name" value="GNAT FAMILY ACETYLTRANSFERASE"/>
    <property type="match status" value="1"/>
</dbReference>
<comment type="caution">
    <text evidence="2">The sequence shown here is derived from an EMBL/GenBank/DDBJ whole genome shotgun (WGS) entry which is preliminary data.</text>
</comment>
<dbReference type="SUPFAM" id="SSF55729">
    <property type="entry name" value="Acyl-CoA N-acyltransferases (Nat)"/>
    <property type="match status" value="1"/>
</dbReference>
<dbReference type="Gene3D" id="3.40.630.30">
    <property type="match status" value="1"/>
</dbReference>
<dbReference type="EMBL" id="JBFAKC010000006">
    <property type="protein sequence ID" value="MEV0709161.1"/>
    <property type="molecule type" value="Genomic_DNA"/>
</dbReference>
<evidence type="ECO:0000313" key="3">
    <source>
        <dbReference type="Proteomes" id="UP001551695"/>
    </source>
</evidence>
<protein>
    <submittedName>
        <fullName evidence="2">GNAT family N-acetyltransferase</fullName>
    </submittedName>
</protein>
<reference evidence="2 3" key="1">
    <citation type="submission" date="2024-06" db="EMBL/GenBank/DDBJ databases">
        <title>The Natural Products Discovery Center: Release of the First 8490 Sequenced Strains for Exploring Actinobacteria Biosynthetic Diversity.</title>
        <authorList>
            <person name="Kalkreuter E."/>
            <person name="Kautsar S.A."/>
            <person name="Yang D."/>
            <person name="Bader C.D."/>
            <person name="Teijaro C.N."/>
            <person name="Fluegel L."/>
            <person name="Davis C.M."/>
            <person name="Simpson J.R."/>
            <person name="Lauterbach L."/>
            <person name="Steele A.D."/>
            <person name="Gui C."/>
            <person name="Meng S."/>
            <person name="Li G."/>
            <person name="Viehrig K."/>
            <person name="Ye F."/>
            <person name="Su P."/>
            <person name="Kiefer A.F."/>
            <person name="Nichols A."/>
            <person name="Cepeda A.J."/>
            <person name="Yan W."/>
            <person name="Fan B."/>
            <person name="Jiang Y."/>
            <person name="Adhikari A."/>
            <person name="Zheng C.-J."/>
            <person name="Schuster L."/>
            <person name="Cowan T.M."/>
            <person name="Smanski M.J."/>
            <person name="Chevrette M.G."/>
            <person name="De Carvalho L.P.S."/>
            <person name="Shen B."/>
        </authorList>
    </citation>
    <scope>NUCLEOTIDE SEQUENCE [LARGE SCALE GENOMIC DNA]</scope>
    <source>
        <strain evidence="2 3">NPDC050403</strain>
    </source>
</reference>
<dbReference type="InterPro" id="IPR000182">
    <property type="entry name" value="GNAT_dom"/>
</dbReference>
<dbReference type="Pfam" id="PF13508">
    <property type="entry name" value="Acetyltransf_7"/>
    <property type="match status" value="1"/>
</dbReference>
<accession>A0ABV3FUQ7</accession>
<dbReference type="PANTHER" id="PTHR42791:SF1">
    <property type="entry name" value="N-ACETYLTRANSFERASE DOMAIN-CONTAINING PROTEIN"/>
    <property type="match status" value="1"/>
</dbReference>
<feature type="domain" description="N-acetyltransferase" evidence="1">
    <location>
        <begin position="107"/>
        <end position="188"/>
    </location>
</feature>
<dbReference type="RefSeq" id="WP_357784455.1">
    <property type="nucleotide sequence ID" value="NZ_JBFAKC010000006.1"/>
</dbReference>
<dbReference type="CDD" id="cd04301">
    <property type="entry name" value="NAT_SF"/>
    <property type="match status" value="1"/>
</dbReference>
<dbReference type="PROSITE" id="PS51186">
    <property type="entry name" value="GNAT"/>
    <property type="match status" value="1"/>
</dbReference>
<name>A0ABV3FUQ7_9NOCA</name>
<sequence>MTGTGKVLARAFHDDPMFTFIEPDAERRAAVLPWFFGAAARLGTKYGSLDERPGRAAVIWLLPGHADLGLREMTGSGLVAAPFKLGLSAFRRFVAITTAFERAQRDVIRQPFLYLFILGVDPTEQGRGHGSALITSALSQAGSEGHPCYLETTNEANVPFYERHGFEVASEKTPEGLPRFWTMVRPPD</sequence>
<organism evidence="2 3">
    <name type="scientific">Nocardia aurea</name>
    <dbReference type="NCBI Taxonomy" id="2144174"/>
    <lineage>
        <taxon>Bacteria</taxon>
        <taxon>Bacillati</taxon>
        <taxon>Actinomycetota</taxon>
        <taxon>Actinomycetes</taxon>
        <taxon>Mycobacteriales</taxon>
        <taxon>Nocardiaceae</taxon>
        <taxon>Nocardia</taxon>
    </lineage>
</organism>
<dbReference type="InterPro" id="IPR052523">
    <property type="entry name" value="Trichothecene_AcTrans"/>
</dbReference>
<keyword evidence="3" id="KW-1185">Reference proteome</keyword>
<evidence type="ECO:0000313" key="2">
    <source>
        <dbReference type="EMBL" id="MEV0709161.1"/>
    </source>
</evidence>
<dbReference type="InterPro" id="IPR016181">
    <property type="entry name" value="Acyl_CoA_acyltransferase"/>
</dbReference>
<dbReference type="Proteomes" id="UP001551695">
    <property type="component" value="Unassembled WGS sequence"/>
</dbReference>